<evidence type="ECO:0000313" key="3">
    <source>
        <dbReference type="Proteomes" id="UP000036947"/>
    </source>
</evidence>
<feature type="region of interest" description="Disordered" evidence="1">
    <location>
        <begin position="1"/>
        <end position="144"/>
    </location>
</feature>
<feature type="compositionally biased region" description="Basic and acidic residues" evidence="1">
    <location>
        <begin position="74"/>
        <end position="83"/>
    </location>
</feature>
<organism evidence="2 3">
    <name type="scientific">Tolypocladium ophioglossoides (strain CBS 100239)</name>
    <name type="common">Snaketongue truffleclub</name>
    <name type="synonym">Elaphocordyceps ophioglossoides</name>
    <dbReference type="NCBI Taxonomy" id="1163406"/>
    <lineage>
        <taxon>Eukaryota</taxon>
        <taxon>Fungi</taxon>
        <taxon>Dikarya</taxon>
        <taxon>Ascomycota</taxon>
        <taxon>Pezizomycotina</taxon>
        <taxon>Sordariomycetes</taxon>
        <taxon>Hypocreomycetidae</taxon>
        <taxon>Hypocreales</taxon>
        <taxon>Ophiocordycipitaceae</taxon>
        <taxon>Tolypocladium</taxon>
    </lineage>
</organism>
<feature type="region of interest" description="Disordered" evidence="1">
    <location>
        <begin position="375"/>
        <end position="401"/>
    </location>
</feature>
<dbReference type="OrthoDB" id="4927739at2759"/>
<dbReference type="AlphaFoldDB" id="A0A0L0NKC5"/>
<feature type="region of interest" description="Disordered" evidence="1">
    <location>
        <begin position="693"/>
        <end position="737"/>
    </location>
</feature>
<feature type="region of interest" description="Disordered" evidence="1">
    <location>
        <begin position="439"/>
        <end position="479"/>
    </location>
</feature>
<feature type="compositionally biased region" description="Polar residues" evidence="1">
    <location>
        <begin position="84"/>
        <end position="100"/>
    </location>
</feature>
<sequence>MSPSVSKGEESKKRELPRVPLLVPKSLRAVAESRRFGIRDDDESGQTDKPTTQASDAGDPRIHFFSRSKAFVSNDEHKNEHLNSSRAPTGAQNESATSILDAQHPVSEALQGREVTDYYPAKGEHGSGHSRDDGTQTSGDDVIKSSVALDYQPYQTCGLLQSASYPAGQLSSSGDWEARPRVRGFDLFGSYSTLSSRESSSGESSSGESSRGPAQKSVRFAEELESEIPSEADEDEGGDDEYDEHEEDSRVPGCSEREDRKDWRVANSTIAAYNAMHGSGTLEDSDLVRWAERGGGAKAEGGNELLRDHNHLLADESGPAGERIPGPDAPGRKTVFSIPRTRYDHIRLATGSSSEGEGKATVGIPNHVVRAIKRQAHREGKHDIDDKYDVSDEEGDPKDGRVSPCTFRLWATGVANRALNAGQAKAKAEDLGHHAALKNPHFYKKGARASPEDEDQPAQRRQVSISGTEGGSTTWSGPPPMIRDGFNFGLWQEHINAAGALERCPAHHGTEAERRQLEEEAFGHVGEVLTLTDDDIRAALASSESPDYFDGTPASGIEEELRRRYQRLENAKNSCKRATQGKRLLEDCIALRRPQVQEVTNAVSIIQARALQEQQVQHQDRRERRRREDIYRHVEEHLRAVAAKAEEVERSADELWAELGVLADVDDRLEDMLREMAHAIGLTGLTEPNEIADRIVQMSQEGGGEEDASDEAEDEEVDKDEVDDYEVDDYEDGSSMF</sequence>
<feature type="compositionally biased region" description="Low complexity" evidence="1">
    <location>
        <begin position="195"/>
        <end position="212"/>
    </location>
</feature>
<evidence type="ECO:0000313" key="2">
    <source>
        <dbReference type="EMBL" id="KND94566.1"/>
    </source>
</evidence>
<feature type="compositionally biased region" description="Acidic residues" evidence="1">
    <location>
        <begin position="223"/>
        <end position="246"/>
    </location>
</feature>
<gene>
    <name evidence="2" type="ORF">TOPH_01045</name>
</gene>
<dbReference type="EMBL" id="LFRF01000002">
    <property type="protein sequence ID" value="KND94566.1"/>
    <property type="molecule type" value="Genomic_DNA"/>
</dbReference>
<keyword evidence="3" id="KW-1185">Reference proteome</keyword>
<feature type="compositionally biased region" description="Basic and acidic residues" evidence="1">
    <location>
        <begin position="377"/>
        <end position="390"/>
    </location>
</feature>
<feature type="compositionally biased region" description="Basic and acidic residues" evidence="1">
    <location>
        <begin position="247"/>
        <end position="262"/>
    </location>
</feature>
<feature type="region of interest" description="Disordered" evidence="1">
    <location>
        <begin position="192"/>
        <end position="262"/>
    </location>
</feature>
<comment type="caution">
    <text evidence="2">The sequence shown here is derived from an EMBL/GenBank/DDBJ whole genome shotgun (WGS) entry which is preliminary data.</text>
</comment>
<name>A0A0L0NKC5_TOLOC</name>
<proteinExistence type="predicted"/>
<protein>
    <submittedName>
        <fullName evidence="2">Uncharacterized protein</fullName>
    </submittedName>
</protein>
<evidence type="ECO:0000256" key="1">
    <source>
        <dbReference type="SAM" id="MobiDB-lite"/>
    </source>
</evidence>
<feature type="compositionally biased region" description="Basic and acidic residues" evidence="1">
    <location>
        <begin position="7"/>
        <end position="17"/>
    </location>
</feature>
<feature type="compositionally biased region" description="Acidic residues" evidence="1">
    <location>
        <begin position="703"/>
        <end position="737"/>
    </location>
</feature>
<feature type="compositionally biased region" description="Basic and acidic residues" evidence="1">
    <location>
        <begin position="122"/>
        <end position="134"/>
    </location>
</feature>
<accession>A0A0L0NKC5</accession>
<dbReference type="Proteomes" id="UP000036947">
    <property type="component" value="Unassembled WGS sequence"/>
</dbReference>
<dbReference type="STRING" id="1163406.A0A0L0NKC5"/>
<reference evidence="2 3" key="1">
    <citation type="journal article" date="2015" name="BMC Genomics">
        <title>The genome of the truffle-parasite Tolypocladium ophioglossoides and the evolution of antifungal peptaibiotics.</title>
        <authorList>
            <person name="Quandt C.A."/>
            <person name="Bushley K.E."/>
            <person name="Spatafora J.W."/>
        </authorList>
    </citation>
    <scope>NUCLEOTIDE SEQUENCE [LARGE SCALE GENOMIC DNA]</scope>
    <source>
        <strain evidence="2 3">CBS 100239</strain>
    </source>
</reference>